<dbReference type="Gene3D" id="3.40.50.12580">
    <property type="match status" value="1"/>
</dbReference>
<evidence type="ECO:0000313" key="2">
    <source>
        <dbReference type="Proteomes" id="UP000005741"/>
    </source>
</evidence>
<organism evidence="1 2">
    <name type="scientific">Methanoplanus limicola DSM 2279</name>
    <dbReference type="NCBI Taxonomy" id="937775"/>
    <lineage>
        <taxon>Archaea</taxon>
        <taxon>Methanobacteriati</taxon>
        <taxon>Methanobacteriota</taxon>
        <taxon>Stenosarchaea group</taxon>
        <taxon>Methanomicrobia</taxon>
        <taxon>Methanomicrobiales</taxon>
        <taxon>Methanomicrobiaceae</taxon>
        <taxon>Methanoplanus</taxon>
    </lineage>
</organism>
<evidence type="ECO:0008006" key="3">
    <source>
        <dbReference type="Google" id="ProtNLM"/>
    </source>
</evidence>
<sequence>MGCEGKNRIILIYSTHFKLNKVQISYFSDNESYWLYFGRDYLKFKEYEFYFKDKFELIEISEKLDRISDRIRDDFNHYIDDVNRNNNDIFEWWFTPLSSRNIYLSEVFQNVCYLELVKEVCSNYPGKKIVIVVESYSTGVLIEKWADDENISVISISRPYRGKFYFLWQAFAEIGKSILKAFINFTFAKISKISFKSNSKKNKNISSFLDGKTALIDLFVYESNFAEDGSFNDRYFPGLESYLKKNGYNVIYHPTLTETKLNKLNLYKKIRANDRFFIIKEDYLTIFDYLMSLNMAVKAVTFNEKLPYFRDIDISFADSCDNKWVCFDGIFKSILVYYLFLRLGDVSRGKIERIICWHENQLQDKALCLAVNNVSQVIKIIGVQHFIHFSNYLGLYPLDSEYESGLLPDIILTTGVRESIKVRKYLTHVPVKTSLALRYSYLFRIHNQNMPIPGSILLLLPGDKNDAFEILINVCDILDGLNGVLNVYLKSHPDHGKKIILAFLDILNAKGMSGKFEFKEEKNEVLLKSAAVVISTASSSIVEAAVLGIPTILLAKYSALNLNPFEYSDLSFVSICYDSDEFRKSLNKYLRLSTKEREKLLIFGEDMKKKFFNPEDAEEMSYFII</sequence>
<protein>
    <recommendedName>
        <fullName evidence="3">Capsule polysaccharide biosynthesis protein</fullName>
    </recommendedName>
</protein>
<evidence type="ECO:0000313" key="1">
    <source>
        <dbReference type="EMBL" id="EHQ36872.1"/>
    </source>
</evidence>
<accession>H1YXD5</accession>
<dbReference type="Proteomes" id="UP000005741">
    <property type="component" value="Chromosome"/>
</dbReference>
<dbReference type="EMBL" id="CM001436">
    <property type="protein sequence ID" value="EHQ36872.1"/>
    <property type="molecule type" value="Genomic_DNA"/>
</dbReference>
<keyword evidence="2" id="KW-1185">Reference proteome</keyword>
<dbReference type="RefSeq" id="WP_004079584.1">
    <property type="nucleotide sequence ID" value="NZ_CM001436.1"/>
</dbReference>
<name>H1YXD5_9EURY</name>
<gene>
    <name evidence="1" type="ORF">Metlim_2838</name>
</gene>
<dbReference type="InParanoid" id="H1YXD5"/>
<reference evidence="1 2" key="1">
    <citation type="submission" date="2011-10" db="EMBL/GenBank/DDBJ databases">
        <title>The Improved High-Quality Draft genome of Methanoplanus limicola DSM 2279.</title>
        <authorList>
            <consortium name="US DOE Joint Genome Institute (JGI-PGF)"/>
            <person name="Lucas S."/>
            <person name="Copeland A."/>
            <person name="Lapidus A."/>
            <person name="Glavina del Rio T."/>
            <person name="Dalin E."/>
            <person name="Tice H."/>
            <person name="Bruce D."/>
            <person name="Goodwin L."/>
            <person name="Pitluck S."/>
            <person name="Peters L."/>
            <person name="Mikhailova N."/>
            <person name="Lu M."/>
            <person name="Kyrpides N."/>
            <person name="Mavromatis K."/>
            <person name="Ivanova N."/>
            <person name="Markowitz V."/>
            <person name="Cheng J.-F."/>
            <person name="Hugenholtz P."/>
            <person name="Woyke T."/>
            <person name="Wu D."/>
            <person name="Wirth R."/>
            <person name="Brambilla E.-M."/>
            <person name="Klenk H.-P."/>
            <person name="Eisen J.A."/>
        </authorList>
    </citation>
    <scope>NUCLEOTIDE SEQUENCE [LARGE SCALE GENOMIC DNA]</scope>
    <source>
        <strain evidence="1 2">DSM 2279</strain>
    </source>
</reference>
<dbReference type="InterPro" id="IPR043148">
    <property type="entry name" value="TagF_C"/>
</dbReference>
<dbReference type="AlphaFoldDB" id="H1YXD5"/>
<dbReference type="HOGENOM" id="CLU_437215_0_0_2"/>
<proteinExistence type="predicted"/>